<feature type="compositionally biased region" description="Low complexity" evidence="1">
    <location>
        <begin position="9"/>
        <end position="22"/>
    </location>
</feature>
<evidence type="ECO:0000256" key="1">
    <source>
        <dbReference type="SAM" id="MobiDB-lite"/>
    </source>
</evidence>
<protein>
    <submittedName>
        <fullName evidence="2">Uncharacterized protein</fullName>
    </submittedName>
</protein>
<keyword evidence="3" id="KW-1185">Reference proteome</keyword>
<dbReference type="InterPro" id="IPR058934">
    <property type="entry name" value="YMC020W-like"/>
</dbReference>
<sequence length="221" mass="23942">MPASKSLITSSPSTRSAPTSPRQVASLESQGGPSSRLGSFKGSSSNKPIKSSSATLVLDNPADAAEGSRPSILEQERLEKFQEFGRELPKAYLLGLEHGHWLTGEDAVKDVLRGCQRVDIVAVHGWFPGTMIRTLPSEPNGRSTKFANMTEQCVLRVHRGVDIWMSDLYEADVVFVSTHSQGSVVSTHSPDRLVTDGHIITTKNEHLRYTSSVPTGSEAEA</sequence>
<proteinExistence type="predicted"/>
<dbReference type="Proteomes" id="UP000284706">
    <property type="component" value="Unassembled WGS sequence"/>
</dbReference>
<dbReference type="InParanoid" id="A0A409W785"/>
<dbReference type="AlphaFoldDB" id="A0A409W785"/>
<dbReference type="PANTHER" id="PTHR47349">
    <property type="entry name" value="CHROMOSOME 8, WHOLE GENOME SHOTGUN SEQUENCE"/>
    <property type="match status" value="1"/>
</dbReference>
<name>A0A409W785_9AGAR</name>
<evidence type="ECO:0000313" key="3">
    <source>
        <dbReference type="Proteomes" id="UP000284706"/>
    </source>
</evidence>
<comment type="caution">
    <text evidence="2">The sequence shown here is derived from an EMBL/GenBank/DDBJ whole genome shotgun (WGS) entry which is preliminary data.</text>
</comment>
<dbReference type="EMBL" id="NHYE01005355">
    <property type="protein sequence ID" value="PPQ74223.1"/>
    <property type="molecule type" value="Genomic_DNA"/>
</dbReference>
<accession>A0A409W785</accession>
<dbReference type="PANTHER" id="PTHR47349:SF1">
    <property type="entry name" value="AER328WP"/>
    <property type="match status" value="1"/>
</dbReference>
<feature type="region of interest" description="Disordered" evidence="1">
    <location>
        <begin position="1"/>
        <end position="70"/>
    </location>
</feature>
<dbReference type="OrthoDB" id="3014973at2759"/>
<evidence type="ECO:0000313" key="2">
    <source>
        <dbReference type="EMBL" id="PPQ74223.1"/>
    </source>
</evidence>
<gene>
    <name evidence="2" type="ORF">CVT26_004357</name>
</gene>
<feature type="compositionally biased region" description="Low complexity" evidence="1">
    <location>
        <begin position="34"/>
        <end position="53"/>
    </location>
</feature>
<organism evidence="2 3">
    <name type="scientific">Gymnopilus dilepis</name>
    <dbReference type="NCBI Taxonomy" id="231916"/>
    <lineage>
        <taxon>Eukaryota</taxon>
        <taxon>Fungi</taxon>
        <taxon>Dikarya</taxon>
        <taxon>Basidiomycota</taxon>
        <taxon>Agaricomycotina</taxon>
        <taxon>Agaricomycetes</taxon>
        <taxon>Agaricomycetidae</taxon>
        <taxon>Agaricales</taxon>
        <taxon>Agaricineae</taxon>
        <taxon>Hymenogastraceae</taxon>
        <taxon>Gymnopilus</taxon>
    </lineage>
</organism>
<reference evidence="2 3" key="1">
    <citation type="journal article" date="2018" name="Evol. Lett.">
        <title>Horizontal gene cluster transfer increased hallucinogenic mushroom diversity.</title>
        <authorList>
            <person name="Reynolds H.T."/>
            <person name="Vijayakumar V."/>
            <person name="Gluck-Thaler E."/>
            <person name="Korotkin H.B."/>
            <person name="Matheny P.B."/>
            <person name="Slot J.C."/>
        </authorList>
    </citation>
    <scope>NUCLEOTIDE SEQUENCE [LARGE SCALE GENOMIC DNA]</scope>
    <source>
        <strain evidence="2 3">SRW20</strain>
    </source>
</reference>